<reference evidence="1 2" key="1">
    <citation type="submission" date="2018-07" db="EMBL/GenBank/DDBJ databases">
        <title>Genomic Encyclopedia of Type Strains, Phase IV (KMG-IV): sequencing the most valuable type-strain genomes for metagenomic binning, comparative biology and taxonomic classification.</title>
        <authorList>
            <person name="Goeker M."/>
        </authorList>
    </citation>
    <scope>NUCLEOTIDE SEQUENCE [LARGE SCALE GENOMIC DNA]</scope>
    <source>
        <strain evidence="1 2">DSM 25281</strain>
    </source>
</reference>
<comment type="caution">
    <text evidence="1">The sequence shown here is derived from an EMBL/GenBank/DDBJ whole genome shotgun (WGS) entry which is preliminary data.</text>
</comment>
<dbReference type="EMBL" id="QQAY01000004">
    <property type="protein sequence ID" value="RDI43032.1"/>
    <property type="molecule type" value="Genomic_DNA"/>
</dbReference>
<dbReference type="OrthoDB" id="2361079at2"/>
<dbReference type="Proteomes" id="UP000255326">
    <property type="component" value="Unassembled WGS sequence"/>
</dbReference>
<gene>
    <name evidence="1" type="ORF">DFR59_10482</name>
</gene>
<protein>
    <submittedName>
        <fullName evidence="1">Uncharacterized protein DUF1798</fullName>
    </submittedName>
</protein>
<dbReference type="InterPro" id="IPR014913">
    <property type="entry name" value="YppE-like"/>
</dbReference>
<dbReference type="AlphaFoldDB" id="A0A370GGX2"/>
<dbReference type="Pfam" id="PF08807">
    <property type="entry name" value="DUF1798"/>
    <property type="match status" value="1"/>
</dbReference>
<organism evidence="1 2">
    <name type="scientific">Falsibacillus pallidus</name>
    <dbReference type="NCBI Taxonomy" id="493781"/>
    <lineage>
        <taxon>Bacteria</taxon>
        <taxon>Bacillati</taxon>
        <taxon>Bacillota</taxon>
        <taxon>Bacilli</taxon>
        <taxon>Bacillales</taxon>
        <taxon>Bacillaceae</taxon>
        <taxon>Falsibacillus</taxon>
    </lineage>
</organism>
<keyword evidence="2" id="KW-1185">Reference proteome</keyword>
<name>A0A370GGX2_9BACI</name>
<proteinExistence type="predicted"/>
<dbReference type="SUPFAM" id="SSF140415">
    <property type="entry name" value="YppE-like"/>
    <property type="match status" value="1"/>
</dbReference>
<dbReference type="Gene3D" id="1.20.120.440">
    <property type="entry name" value="YppE-like"/>
    <property type="match status" value="1"/>
</dbReference>
<dbReference type="RefSeq" id="WP_114745353.1">
    <property type="nucleotide sequence ID" value="NZ_QQAY01000004.1"/>
</dbReference>
<accession>A0A370GGX2</accession>
<sequence>MEKNRLLELTKELISLNEKAHTRYLEVRETKEKGDFFTEVKPFADHIKEIGDEWETLAVKWLNDASRKNIHPRQIVHTNENLQMVSIQAFFPETSWNKFKSHIQSIDYVLNQLYNELKS</sequence>
<evidence type="ECO:0000313" key="2">
    <source>
        <dbReference type="Proteomes" id="UP000255326"/>
    </source>
</evidence>
<evidence type="ECO:0000313" key="1">
    <source>
        <dbReference type="EMBL" id="RDI43032.1"/>
    </source>
</evidence>
<dbReference type="InterPro" id="IPR023351">
    <property type="entry name" value="YppE-like_sf"/>
</dbReference>